<dbReference type="Pfam" id="PF03703">
    <property type="entry name" value="bPH_2"/>
    <property type="match status" value="1"/>
</dbReference>
<feature type="transmembrane region" description="Helical" evidence="1">
    <location>
        <begin position="18"/>
        <end position="43"/>
    </location>
</feature>
<evidence type="ECO:0000259" key="2">
    <source>
        <dbReference type="Pfam" id="PF03703"/>
    </source>
</evidence>
<dbReference type="AlphaFoldDB" id="A0A1E5QNS3"/>
<protein>
    <submittedName>
        <fullName evidence="3">Ribonuclease P</fullName>
    </submittedName>
</protein>
<comment type="caution">
    <text evidence="3">The sequence shown here is derived from an EMBL/GenBank/DDBJ whole genome shotgun (WGS) entry which is preliminary data.</text>
</comment>
<name>A0A1E5QNS3_9CYAN</name>
<organism evidence="3">
    <name type="scientific">Desertifilum tharense IPPAS B-1220</name>
    <dbReference type="NCBI Taxonomy" id="1781255"/>
    <lineage>
        <taxon>Bacteria</taxon>
        <taxon>Bacillati</taxon>
        <taxon>Cyanobacteriota</taxon>
        <taxon>Cyanophyceae</taxon>
        <taxon>Desertifilales</taxon>
        <taxon>Desertifilaceae</taxon>
        <taxon>Desertifilum</taxon>
    </lineage>
</organism>
<dbReference type="EMBL" id="MJGC01000042">
    <property type="protein sequence ID" value="OEJ75993.1"/>
    <property type="molecule type" value="Genomic_DNA"/>
</dbReference>
<keyword evidence="1" id="KW-1133">Transmembrane helix</keyword>
<dbReference type="RefSeq" id="WP_069966434.1">
    <property type="nucleotide sequence ID" value="NZ_CM124774.1"/>
</dbReference>
<dbReference type="PANTHER" id="PTHR35688:SF2">
    <property type="entry name" value="NAD(P)-LINKED OXIDOREDUCTASE SUPERFAMILY PROTEIN"/>
    <property type="match status" value="1"/>
</dbReference>
<gene>
    <name evidence="3" type="ORF">BH720_06865</name>
</gene>
<evidence type="ECO:0000256" key="1">
    <source>
        <dbReference type="SAM" id="Phobius"/>
    </source>
</evidence>
<feature type="domain" description="YdbS-like PH" evidence="2">
    <location>
        <begin position="43"/>
        <end position="113"/>
    </location>
</feature>
<proteinExistence type="predicted"/>
<reference evidence="3" key="1">
    <citation type="submission" date="2016-09" db="EMBL/GenBank/DDBJ databases">
        <title>Draft genome of thermotolerant cyanobacterium Desertifilum sp. strain IPPAS B-1220.</title>
        <authorList>
            <person name="Sinetova M.A."/>
            <person name="Bolakhan K."/>
            <person name="Zayadan B.K."/>
            <person name="Mironov K.S."/>
            <person name="Ustinova V."/>
            <person name="Kupriyanova E.V."/>
            <person name="Sidorov R.A."/>
            <person name="Skrypnik A.N."/>
            <person name="Gogoleva N.E."/>
            <person name="Gogolev Y.V."/>
            <person name="Los D.A."/>
        </authorList>
    </citation>
    <scope>NUCLEOTIDE SEQUENCE [LARGE SCALE GENOMIC DNA]</scope>
    <source>
        <strain evidence="3">IPPAS B-1220</strain>
    </source>
</reference>
<dbReference type="OrthoDB" id="512269at2"/>
<dbReference type="InterPro" id="IPR005182">
    <property type="entry name" value="YdbS-like_PH"/>
</dbReference>
<sequence>MAIQEDIYYEGGPHIGDLILNILLGFTVICLPLTVGAIVRALWVRYKITNRRISVIGGWMGRDRTDLIYTEIAKIVTVPRGLGAWGDMVITLKDGSRLELRAIPNFREIYSYISEKLTDKAKKASGALGEAKN</sequence>
<dbReference type="STRING" id="1781255.BH720_06865"/>
<evidence type="ECO:0000313" key="3">
    <source>
        <dbReference type="EMBL" id="OEJ75993.1"/>
    </source>
</evidence>
<keyword evidence="1" id="KW-0812">Transmembrane</keyword>
<dbReference type="PANTHER" id="PTHR35688">
    <property type="entry name" value="NAD(P)-LINKED OXIDOREDUCTASE SUPERFAMILY PROTEIN"/>
    <property type="match status" value="1"/>
</dbReference>
<keyword evidence="1" id="KW-0472">Membrane</keyword>
<accession>A0A1E5QNS3</accession>